<evidence type="ECO:0000256" key="14">
    <source>
        <dbReference type="HAMAP-Rule" id="MF_00286"/>
    </source>
</evidence>
<keyword evidence="11 14" id="KW-1015">Disulfide bond</keyword>
<keyword evidence="7 14" id="KW-0249">Electron transport</keyword>
<evidence type="ECO:0000256" key="8">
    <source>
        <dbReference type="ARBA" id="ARBA00022989"/>
    </source>
</evidence>
<proteinExistence type="inferred from homology"/>
<gene>
    <name evidence="14" type="primary">dsbB</name>
    <name evidence="16" type="ORF">AB5I84_01985</name>
</gene>
<comment type="function">
    <text evidence="14">Required for disulfide bond formation in some periplasmic proteins. Acts by oxidizing the DsbA protein.</text>
</comment>
<evidence type="ECO:0000256" key="4">
    <source>
        <dbReference type="ARBA" id="ARBA00022475"/>
    </source>
</evidence>
<feature type="topological domain" description="Cytoplasmic" evidence="14">
    <location>
        <begin position="67"/>
        <end position="72"/>
    </location>
</feature>
<dbReference type="InterPro" id="IPR023380">
    <property type="entry name" value="DsbB-like_sf"/>
</dbReference>
<dbReference type="InterPro" id="IPR050183">
    <property type="entry name" value="DsbB"/>
</dbReference>
<evidence type="ECO:0000256" key="2">
    <source>
        <dbReference type="ARBA" id="ARBA00008823"/>
    </source>
</evidence>
<keyword evidence="9 14" id="KW-0560">Oxidoreductase</keyword>
<evidence type="ECO:0000313" key="16">
    <source>
        <dbReference type="EMBL" id="MEY1660911.1"/>
    </source>
</evidence>
<comment type="caution">
    <text evidence="16">The sequence shown here is derived from an EMBL/GenBank/DDBJ whole genome shotgun (WGS) entry which is preliminary data.</text>
</comment>
<dbReference type="InterPro" id="IPR003752">
    <property type="entry name" value="DiS_bond_form_DsbB/BdbC"/>
</dbReference>
<feature type="transmembrane region" description="Helical" evidence="15">
    <location>
        <begin position="148"/>
        <end position="165"/>
    </location>
</feature>
<comment type="caution">
    <text evidence="14">Lacks conserved residue(s) required for the propagation of feature annotation.</text>
</comment>
<keyword evidence="3 14" id="KW-0813">Transport</keyword>
<feature type="disulfide bond" description="Redox-active" evidence="14">
    <location>
        <begin position="41"/>
        <end position="44"/>
    </location>
</feature>
<keyword evidence="5" id="KW-0997">Cell inner membrane</keyword>
<feature type="topological domain" description="Cytoplasmic" evidence="14">
    <location>
        <begin position="1"/>
        <end position="14"/>
    </location>
</feature>
<dbReference type="PANTHER" id="PTHR36570:SF3">
    <property type="entry name" value="DISULFIDE BOND FORMATION PROTEIN B"/>
    <property type="match status" value="1"/>
</dbReference>
<dbReference type="EMBL" id="JBGCUO010000001">
    <property type="protein sequence ID" value="MEY1660911.1"/>
    <property type="molecule type" value="Genomic_DNA"/>
</dbReference>
<feature type="topological domain" description="Cytoplasmic" evidence="14">
    <location>
        <begin position="167"/>
        <end position="171"/>
    </location>
</feature>
<reference evidence="16 17" key="1">
    <citation type="submission" date="2024-07" db="EMBL/GenBank/DDBJ databases">
        <authorList>
            <person name="Ren Q."/>
        </authorList>
    </citation>
    <scope>NUCLEOTIDE SEQUENCE [LARGE SCALE GENOMIC DNA]</scope>
    <source>
        <strain evidence="16 17">REN37</strain>
    </source>
</reference>
<dbReference type="SUPFAM" id="SSF158442">
    <property type="entry name" value="DsbB-like"/>
    <property type="match status" value="1"/>
</dbReference>
<keyword evidence="4 14" id="KW-1003">Cell membrane</keyword>
<evidence type="ECO:0000256" key="10">
    <source>
        <dbReference type="ARBA" id="ARBA00023136"/>
    </source>
</evidence>
<dbReference type="Pfam" id="PF02600">
    <property type="entry name" value="DsbB"/>
    <property type="match status" value="1"/>
</dbReference>
<comment type="similarity">
    <text evidence="2 14">Belongs to the DsbB family.</text>
</comment>
<keyword evidence="6 14" id="KW-0812">Transmembrane</keyword>
<dbReference type="Proteomes" id="UP001562065">
    <property type="component" value="Unassembled WGS sequence"/>
</dbReference>
<evidence type="ECO:0000256" key="9">
    <source>
        <dbReference type="ARBA" id="ARBA00023002"/>
    </source>
</evidence>
<evidence type="ECO:0000313" key="17">
    <source>
        <dbReference type="Proteomes" id="UP001562065"/>
    </source>
</evidence>
<keyword evidence="10 14" id="KW-0472">Membrane</keyword>
<evidence type="ECO:0000256" key="11">
    <source>
        <dbReference type="ARBA" id="ARBA00023157"/>
    </source>
</evidence>
<evidence type="ECO:0000256" key="15">
    <source>
        <dbReference type="SAM" id="Phobius"/>
    </source>
</evidence>
<evidence type="ECO:0000256" key="6">
    <source>
        <dbReference type="ARBA" id="ARBA00022692"/>
    </source>
</evidence>
<feature type="transmembrane region" description="Helical" evidence="15">
    <location>
        <begin position="45"/>
        <end position="64"/>
    </location>
</feature>
<feature type="transmembrane region" description="Helical" evidence="15">
    <location>
        <begin position="73"/>
        <end position="94"/>
    </location>
</feature>
<feature type="topological domain" description="Periplasmic" evidence="14">
    <location>
        <begin position="32"/>
        <end position="49"/>
    </location>
</feature>
<evidence type="ECO:0000256" key="5">
    <source>
        <dbReference type="ARBA" id="ARBA00022519"/>
    </source>
</evidence>
<evidence type="ECO:0000256" key="7">
    <source>
        <dbReference type="ARBA" id="ARBA00022982"/>
    </source>
</evidence>
<keyword evidence="8 14" id="KW-1133">Transmembrane helix</keyword>
<evidence type="ECO:0000256" key="13">
    <source>
        <dbReference type="ARBA" id="ARBA00023284"/>
    </source>
</evidence>
<name>A0ABV4AFS3_9GAMM</name>
<organism evidence="16 17">
    <name type="scientific">Isoalcanivorax beigongshangi</name>
    <dbReference type="NCBI Taxonomy" id="3238810"/>
    <lineage>
        <taxon>Bacteria</taxon>
        <taxon>Pseudomonadati</taxon>
        <taxon>Pseudomonadota</taxon>
        <taxon>Gammaproteobacteria</taxon>
        <taxon>Oceanospirillales</taxon>
        <taxon>Alcanivoracaceae</taxon>
        <taxon>Isoalcanivorax</taxon>
    </lineage>
</organism>
<evidence type="ECO:0000256" key="3">
    <source>
        <dbReference type="ARBA" id="ARBA00022448"/>
    </source>
</evidence>
<keyword evidence="17" id="KW-1185">Reference proteome</keyword>
<comment type="subcellular location">
    <subcellularLocation>
        <location evidence="1">Cell inner membrane</location>
        <topology evidence="1">Multi-pass membrane protein</topology>
    </subcellularLocation>
    <subcellularLocation>
        <location evidence="14">Cell membrane</location>
        <topology evidence="14">Multi-pass membrane protein</topology>
    </subcellularLocation>
</comment>
<sequence>MPPALVSLTSSRLINAYGLLVCIVAMAAALYLQHYQGLDPCPLCIFQRIAVIAAGLFFLIGLVFNPAGLWRRLWALLALAGSASGIGLAVRHIWLQGLPPEQVPACGPGLGYMFDVFPFMEMLDMVLNGSGECAEIDWTLWGITLPQLALATFAALAALALVQLLRPQPAR</sequence>
<dbReference type="Gene3D" id="1.20.1550.10">
    <property type="entry name" value="DsbB-like"/>
    <property type="match status" value="1"/>
</dbReference>
<dbReference type="PANTHER" id="PTHR36570">
    <property type="entry name" value="DISULFIDE BOND FORMATION PROTEIN B"/>
    <property type="match status" value="1"/>
</dbReference>
<dbReference type="RefSeq" id="WP_369454151.1">
    <property type="nucleotide sequence ID" value="NZ_JBGCUO010000001.1"/>
</dbReference>
<evidence type="ECO:0000256" key="1">
    <source>
        <dbReference type="ARBA" id="ARBA00004429"/>
    </source>
</evidence>
<feature type="transmembrane region" description="Helical" evidence="15">
    <location>
        <begin position="12"/>
        <end position="33"/>
    </location>
</feature>
<keyword evidence="13 14" id="KW-0676">Redox-active center</keyword>
<dbReference type="HAMAP" id="MF_00286">
    <property type="entry name" value="DsbB"/>
    <property type="match status" value="1"/>
</dbReference>
<protein>
    <recommendedName>
        <fullName evidence="14">Disulfide bond formation protein B</fullName>
    </recommendedName>
    <alternativeName>
        <fullName evidence="14">Disulfide oxidoreductase</fullName>
    </alternativeName>
</protein>
<keyword evidence="12 14" id="KW-0143">Chaperone</keyword>
<evidence type="ECO:0000256" key="12">
    <source>
        <dbReference type="ARBA" id="ARBA00023186"/>
    </source>
</evidence>
<dbReference type="InterPro" id="IPR022920">
    <property type="entry name" value="Disulphide_bond_form_DsbB"/>
</dbReference>
<accession>A0ABV4AFS3</accession>